<sequence>MANSPVFDHYNLPEAESTDARLTKFKAVCKHCKVKVSGSYKATSNFITHLKRKHPEIHKSLSKCSPATQAKVTDYTTALRKWNHNYDRQISLTQSIVSFVAKDLVPVSLVESVAFREVIEKALPAYTMPSRKHLCTKLIPDRCADIHQKMKLQFQEAPGVCLTIDLWSSRDMRSFIAVTAHFIENFTLMSVLLTCRRVYGSHTGETIYQHYDELLQNMVFIIKSQQSLLTVLLTW</sequence>
<feature type="domain" description="BED-type" evidence="9">
    <location>
        <begin position="1"/>
        <end position="61"/>
    </location>
</feature>
<evidence type="ECO:0000256" key="7">
    <source>
        <dbReference type="ARBA" id="ARBA00023242"/>
    </source>
</evidence>
<name>A0A1X7UZ65_AMPQE</name>
<evidence type="ECO:0000256" key="5">
    <source>
        <dbReference type="ARBA" id="ARBA00023015"/>
    </source>
</evidence>
<keyword evidence="7" id="KW-0539">Nucleus</keyword>
<protein>
    <recommendedName>
        <fullName evidence="9">BED-type domain-containing protein</fullName>
    </recommendedName>
</protein>
<evidence type="ECO:0000256" key="6">
    <source>
        <dbReference type="ARBA" id="ARBA00023163"/>
    </source>
</evidence>
<dbReference type="STRING" id="400682.A0A1X7UZ65"/>
<keyword evidence="5" id="KW-0805">Transcription regulation</keyword>
<dbReference type="InterPro" id="IPR036236">
    <property type="entry name" value="Znf_C2H2_sf"/>
</dbReference>
<proteinExistence type="predicted"/>
<dbReference type="EnsemblMetazoa" id="Aqu2.1.33270_001">
    <property type="protein sequence ID" value="Aqu2.1.33270_001"/>
    <property type="gene ID" value="Aqu2.1.33270"/>
</dbReference>
<comment type="subcellular location">
    <subcellularLocation>
        <location evidence="1">Nucleus</location>
    </subcellularLocation>
</comment>
<evidence type="ECO:0000256" key="3">
    <source>
        <dbReference type="ARBA" id="ARBA00022771"/>
    </source>
</evidence>
<keyword evidence="6" id="KW-0804">Transcription</keyword>
<dbReference type="PANTHER" id="PTHR46481">
    <property type="entry name" value="ZINC FINGER BED DOMAIN-CONTAINING PROTEIN 4"/>
    <property type="match status" value="1"/>
</dbReference>
<dbReference type="PANTHER" id="PTHR46481:SF10">
    <property type="entry name" value="ZINC FINGER BED DOMAIN-CONTAINING PROTEIN 39"/>
    <property type="match status" value="1"/>
</dbReference>
<dbReference type="OMA" id="VENECFA"/>
<dbReference type="SUPFAM" id="SSF57667">
    <property type="entry name" value="beta-beta-alpha zinc fingers"/>
    <property type="match status" value="1"/>
</dbReference>
<dbReference type="GO" id="GO:0009791">
    <property type="term" value="P:post-embryonic development"/>
    <property type="evidence" value="ECO:0007669"/>
    <property type="project" value="UniProtKB-ARBA"/>
</dbReference>
<dbReference type="InterPro" id="IPR012337">
    <property type="entry name" value="RNaseH-like_sf"/>
</dbReference>
<dbReference type="PROSITE" id="PS50808">
    <property type="entry name" value="ZF_BED"/>
    <property type="match status" value="1"/>
</dbReference>
<evidence type="ECO:0000256" key="8">
    <source>
        <dbReference type="PROSITE-ProRule" id="PRU00027"/>
    </source>
</evidence>
<accession>A0A1X7UZ65</accession>
<dbReference type="OrthoDB" id="10057873at2759"/>
<dbReference type="InterPro" id="IPR052035">
    <property type="entry name" value="ZnF_BED_domain_contain"/>
</dbReference>
<dbReference type="AlphaFoldDB" id="A0A1X7UZ65"/>
<dbReference type="GO" id="GO:0008270">
    <property type="term" value="F:zinc ion binding"/>
    <property type="evidence" value="ECO:0007669"/>
    <property type="project" value="UniProtKB-KW"/>
</dbReference>
<keyword evidence="3 8" id="KW-0863">Zinc-finger</keyword>
<reference evidence="10" key="1">
    <citation type="submission" date="2017-05" db="UniProtKB">
        <authorList>
            <consortium name="EnsemblMetazoa"/>
        </authorList>
    </citation>
    <scope>IDENTIFICATION</scope>
</reference>
<evidence type="ECO:0000256" key="1">
    <source>
        <dbReference type="ARBA" id="ARBA00004123"/>
    </source>
</evidence>
<keyword evidence="2" id="KW-0479">Metal-binding</keyword>
<evidence type="ECO:0000256" key="4">
    <source>
        <dbReference type="ARBA" id="ARBA00022833"/>
    </source>
</evidence>
<organism evidence="10">
    <name type="scientific">Amphimedon queenslandica</name>
    <name type="common">Sponge</name>
    <dbReference type="NCBI Taxonomy" id="400682"/>
    <lineage>
        <taxon>Eukaryota</taxon>
        <taxon>Metazoa</taxon>
        <taxon>Porifera</taxon>
        <taxon>Demospongiae</taxon>
        <taxon>Heteroscleromorpha</taxon>
        <taxon>Haplosclerida</taxon>
        <taxon>Niphatidae</taxon>
        <taxon>Amphimedon</taxon>
    </lineage>
</organism>
<dbReference type="Pfam" id="PF02892">
    <property type="entry name" value="zf-BED"/>
    <property type="match status" value="1"/>
</dbReference>
<evidence type="ECO:0000259" key="9">
    <source>
        <dbReference type="PROSITE" id="PS50808"/>
    </source>
</evidence>
<dbReference type="InterPro" id="IPR003656">
    <property type="entry name" value="Znf_BED"/>
</dbReference>
<dbReference type="GO" id="GO:0005634">
    <property type="term" value="C:nucleus"/>
    <property type="evidence" value="ECO:0007669"/>
    <property type="project" value="UniProtKB-SubCell"/>
</dbReference>
<dbReference type="InParanoid" id="A0A1X7UZ65"/>
<evidence type="ECO:0000313" key="10">
    <source>
        <dbReference type="EnsemblMetazoa" id="Aqu2.1.33270_001"/>
    </source>
</evidence>
<dbReference type="eggNOG" id="KOG1121">
    <property type="taxonomic scope" value="Eukaryota"/>
</dbReference>
<keyword evidence="4" id="KW-0862">Zinc</keyword>
<dbReference type="GO" id="GO:0003677">
    <property type="term" value="F:DNA binding"/>
    <property type="evidence" value="ECO:0007669"/>
    <property type="project" value="InterPro"/>
</dbReference>
<evidence type="ECO:0000256" key="2">
    <source>
        <dbReference type="ARBA" id="ARBA00022723"/>
    </source>
</evidence>
<dbReference type="SMART" id="SM00614">
    <property type="entry name" value="ZnF_BED"/>
    <property type="match status" value="1"/>
</dbReference>
<dbReference type="SUPFAM" id="SSF53098">
    <property type="entry name" value="Ribonuclease H-like"/>
    <property type="match status" value="1"/>
</dbReference>
<dbReference type="SUPFAM" id="SSF140996">
    <property type="entry name" value="Hermes dimerisation domain"/>
    <property type="match status" value="1"/>
</dbReference>